<dbReference type="PANTHER" id="PTHR43489:SF3">
    <property type="entry name" value="XYLOSE ISOMERASE DOMAIN PROTEIN TIM BARREL"/>
    <property type="match status" value="1"/>
</dbReference>
<dbReference type="SUPFAM" id="SSF51658">
    <property type="entry name" value="Xylose isomerase-like"/>
    <property type="match status" value="1"/>
</dbReference>
<keyword evidence="4" id="KW-1185">Reference proteome</keyword>
<dbReference type="EMBL" id="AP021861">
    <property type="protein sequence ID" value="BBO30912.1"/>
    <property type="molecule type" value="Genomic_DNA"/>
</dbReference>
<dbReference type="KEGG" id="lpav:PLANPX_0524"/>
<evidence type="ECO:0000259" key="2">
    <source>
        <dbReference type="Pfam" id="PF01261"/>
    </source>
</evidence>
<reference evidence="4" key="1">
    <citation type="submission" date="2019-10" db="EMBL/GenBank/DDBJ databases">
        <title>Lacipirellula parvula gen. nov., sp. nov., representing a lineage of planctomycetes widespread in freshwater anoxic habitats, and description of the family Lacipirellulaceae.</title>
        <authorList>
            <person name="Dedysh S.N."/>
            <person name="Kulichevskaya I.S."/>
            <person name="Beletsky A.V."/>
            <person name="Rakitin A.L."/>
            <person name="Mardanov A.V."/>
            <person name="Ivanova A.A."/>
            <person name="Saltykova V.X."/>
            <person name="Rijpstra W.I.C."/>
            <person name="Sinninghe Damste J.S."/>
            <person name="Ravin N.V."/>
        </authorList>
    </citation>
    <scope>NUCLEOTIDE SEQUENCE [LARGE SCALE GENOMIC DNA]</scope>
    <source>
        <strain evidence="4">PX69</strain>
    </source>
</reference>
<dbReference type="Proteomes" id="UP000326837">
    <property type="component" value="Chromosome"/>
</dbReference>
<evidence type="ECO:0000313" key="3">
    <source>
        <dbReference type="EMBL" id="BBO30912.1"/>
    </source>
</evidence>
<dbReference type="AlphaFoldDB" id="A0A5K7X510"/>
<dbReference type="InterPro" id="IPR050417">
    <property type="entry name" value="Sugar_Epim/Isomerase"/>
</dbReference>
<sequence length="293" mass="31926">MAQAEHWNRRTAAKAAGAAIVGAVGASLASSESRGAEAATTPKGNVKQSLCRWCYNGIPLEKLAAAAKGMSYQSIELLTPAEVPVVQQAGLTCAMLSGADAINRGFNRKEHHDQLEKDLGEHIEFAAKNGLPNVICFSGNRNGMSEEEGLDNCTAGLKRIVGLAEKNNVTICMELLNSRVDHGDYMCDRTPWGVELAKRVGSPRFKLLYDIYHMQIMEGDVIRTIRDNKDYIGHYHTGGNPGRHEIDETQELNYPAIMQAIVATGYEGYVGQEFIPARDPLTSLAEGFKVCDV</sequence>
<dbReference type="PANTHER" id="PTHR43489">
    <property type="entry name" value="ISOMERASE"/>
    <property type="match status" value="1"/>
</dbReference>
<accession>A0A5K7X510</accession>
<name>A0A5K7X510_9BACT</name>
<dbReference type="InterPro" id="IPR013022">
    <property type="entry name" value="Xyl_isomerase-like_TIM-brl"/>
</dbReference>
<dbReference type="InterPro" id="IPR036237">
    <property type="entry name" value="Xyl_isomerase-like_sf"/>
</dbReference>
<proteinExistence type="predicted"/>
<organism evidence="3 4">
    <name type="scientific">Lacipirellula parvula</name>
    <dbReference type="NCBI Taxonomy" id="2650471"/>
    <lineage>
        <taxon>Bacteria</taxon>
        <taxon>Pseudomonadati</taxon>
        <taxon>Planctomycetota</taxon>
        <taxon>Planctomycetia</taxon>
        <taxon>Pirellulales</taxon>
        <taxon>Lacipirellulaceae</taxon>
        <taxon>Lacipirellula</taxon>
    </lineage>
</organism>
<dbReference type="InterPro" id="IPR006311">
    <property type="entry name" value="TAT_signal"/>
</dbReference>
<keyword evidence="3" id="KW-0670">Pyruvate</keyword>
<evidence type="ECO:0000313" key="4">
    <source>
        <dbReference type="Proteomes" id="UP000326837"/>
    </source>
</evidence>
<dbReference type="GO" id="GO:0008903">
    <property type="term" value="F:hydroxypyruvate isomerase activity"/>
    <property type="evidence" value="ECO:0007669"/>
    <property type="project" value="UniProtKB-EC"/>
</dbReference>
<evidence type="ECO:0000256" key="1">
    <source>
        <dbReference type="ARBA" id="ARBA00023235"/>
    </source>
</evidence>
<gene>
    <name evidence="3" type="ORF">PLANPX_0524</name>
</gene>
<feature type="domain" description="Xylose isomerase-like TIM barrel" evidence="2">
    <location>
        <begin position="87"/>
        <end position="286"/>
    </location>
</feature>
<protein>
    <submittedName>
        <fullName evidence="3">Hydroxypyruvate isomerase</fullName>
        <ecNumber evidence="3">5.3.1.22</ecNumber>
    </submittedName>
</protein>
<dbReference type="PROSITE" id="PS51318">
    <property type="entry name" value="TAT"/>
    <property type="match status" value="1"/>
</dbReference>
<dbReference type="Gene3D" id="3.20.20.150">
    <property type="entry name" value="Divalent-metal-dependent TIM barrel enzymes"/>
    <property type="match status" value="1"/>
</dbReference>
<dbReference type="Pfam" id="PF01261">
    <property type="entry name" value="AP_endonuc_2"/>
    <property type="match status" value="1"/>
</dbReference>
<keyword evidence="1 3" id="KW-0413">Isomerase</keyword>
<dbReference type="EC" id="5.3.1.22" evidence="3"/>
<dbReference type="RefSeq" id="WP_152097158.1">
    <property type="nucleotide sequence ID" value="NZ_AP021861.1"/>
</dbReference>